<reference evidence="1 2" key="1">
    <citation type="journal article" date="2019" name="Sci. Rep.">
        <title>Orb-weaving spider Araneus ventricosus genome elucidates the spidroin gene catalogue.</title>
        <authorList>
            <person name="Kono N."/>
            <person name="Nakamura H."/>
            <person name="Ohtoshi R."/>
            <person name="Moran D.A.P."/>
            <person name="Shinohara A."/>
            <person name="Yoshida Y."/>
            <person name="Fujiwara M."/>
            <person name="Mori M."/>
            <person name="Tomita M."/>
            <person name="Arakawa K."/>
        </authorList>
    </citation>
    <scope>NUCLEOTIDE SEQUENCE [LARGE SCALE GENOMIC DNA]</scope>
</reference>
<organism evidence="1 2">
    <name type="scientific">Araneus ventricosus</name>
    <name type="common">Orbweaver spider</name>
    <name type="synonym">Epeira ventricosa</name>
    <dbReference type="NCBI Taxonomy" id="182803"/>
    <lineage>
        <taxon>Eukaryota</taxon>
        <taxon>Metazoa</taxon>
        <taxon>Ecdysozoa</taxon>
        <taxon>Arthropoda</taxon>
        <taxon>Chelicerata</taxon>
        <taxon>Arachnida</taxon>
        <taxon>Araneae</taxon>
        <taxon>Araneomorphae</taxon>
        <taxon>Entelegynae</taxon>
        <taxon>Araneoidea</taxon>
        <taxon>Araneidae</taxon>
        <taxon>Araneus</taxon>
    </lineage>
</organism>
<gene>
    <name evidence="1" type="ORF">AVEN_28678_1</name>
</gene>
<dbReference type="Proteomes" id="UP000499080">
    <property type="component" value="Unassembled WGS sequence"/>
</dbReference>
<sequence length="56" mass="6280">MTRSTLESAPPLIKLPQQTRGRTLTHVLNCFGDFDLRVSLYMGATYYPAEHAVIAK</sequence>
<accession>A0A4Y2HU86</accession>
<keyword evidence="2" id="KW-1185">Reference proteome</keyword>
<feature type="non-terminal residue" evidence="1">
    <location>
        <position position="56"/>
    </location>
</feature>
<evidence type="ECO:0000313" key="2">
    <source>
        <dbReference type="Proteomes" id="UP000499080"/>
    </source>
</evidence>
<proteinExistence type="predicted"/>
<dbReference type="EMBL" id="BGPR01104185">
    <property type="protein sequence ID" value="GBM68803.1"/>
    <property type="molecule type" value="Genomic_DNA"/>
</dbReference>
<evidence type="ECO:0000313" key="1">
    <source>
        <dbReference type="EMBL" id="GBM68803.1"/>
    </source>
</evidence>
<protein>
    <submittedName>
        <fullName evidence="1">Uncharacterized protein</fullName>
    </submittedName>
</protein>
<name>A0A4Y2HU86_ARAVE</name>
<dbReference type="AlphaFoldDB" id="A0A4Y2HU86"/>
<comment type="caution">
    <text evidence="1">The sequence shown here is derived from an EMBL/GenBank/DDBJ whole genome shotgun (WGS) entry which is preliminary data.</text>
</comment>